<reference evidence="2" key="1">
    <citation type="submission" date="2017-06" db="EMBL/GenBank/DDBJ databases">
        <title>Whole genome sequence of Laribacter hongkongensis LHGZ1.</title>
        <authorList>
            <person name="Chen D."/>
            <person name="Wu H."/>
            <person name="Chen J."/>
        </authorList>
    </citation>
    <scope>NUCLEOTIDE SEQUENCE [LARGE SCALE GENOMIC DNA]</scope>
    <source>
        <strain evidence="2">LHGZ1</strain>
    </source>
</reference>
<organism evidence="1 2">
    <name type="scientific">Laribacter hongkongensis</name>
    <dbReference type="NCBI Taxonomy" id="168471"/>
    <lineage>
        <taxon>Bacteria</taxon>
        <taxon>Pseudomonadati</taxon>
        <taxon>Pseudomonadota</taxon>
        <taxon>Betaproteobacteria</taxon>
        <taxon>Neisseriales</taxon>
        <taxon>Aquaspirillaceae</taxon>
        <taxon>Laribacter</taxon>
    </lineage>
</organism>
<accession>A0A248LHC8</accession>
<dbReference type="OrthoDB" id="6936674at2"/>
<gene>
    <name evidence="1" type="ORF">LHGZ1_0985</name>
</gene>
<proteinExistence type="predicted"/>
<evidence type="ECO:0000313" key="2">
    <source>
        <dbReference type="Proteomes" id="UP000197424"/>
    </source>
</evidence>
<protein>
    <submittedName>
        <fullName evidence="1">Uncharacterized protein</fullName>
    </submittedName>
</protein>
<sequence length="79" mass="8822">MSEQRSNLQIATHLDAKALGYCNAGLRRWFPRDGVTFDDFRQQGVSTAWLRATGDAMAIRLAEHVEQQAKSETNEGVKA</sequence>
<dbReference type="RefSeq" id="WP_087778747.1">
    <property type="nucleotide sequence ID" value="NZ_CP022115.1"/>
</dbReference>
<evidence type="ECO:0000313" key="1">
    <source>
        <dbReference type="EMBL" id="ASJ23816.1"/>
    </source>
</evidence>
<dbReference type="EMBL" id="CP022115">
    <property type="protein sequence ID" value="ASJ23816.1"/>
    <property type="molecule type" value="Genomic_DNA"/>
</dbReference>
<name>A0A248LHC8_9NEIS</name>
<dbReference type="Proteomes" id="UP000197424">
    <property type="component" value="Chromosome"/>
</dbReference>
<dbReference type="AlphaFoldDB" id="A0A248LHC8"/>